<dbReference type="STRING" id="190650.CC_3517"/>
<name>Q9A2N9_CAUVC</name>
<dbReference type="HOGENOM" id="CLU_2245078_0_0_5"/>
<feature type="region of interest" description="Disordered" evidence="1">
    <location>
        <begin position="55"/>
        <end position="80"/>
    </location>
</feature>
<accession>Q9A2N9</accession>
<evidence type="ECO:0000313" key="2">
    <source>
        <dbReference type="EMBL" id="AAK25479.1"/>
    </source>
</evidence>
<dbReference type="Proteomes" id="UP000001816">
    <property type="component" value="Chromosome"/>
</dbReference>
<organism evidence="2 3">
    <name type="scientific">Caulobacter vibrioides (strain ATCC 19089 / CIP 103742 / CB 15)</name>
    <name type="common">Caulobacter crescentus</name>
    <dbReference type="NCBI Taxonomy" id="190650"/>
    <lineage>
        <taxon>Bacteria</taxon>
        <taxon>Pseudomonadati</taxon>
        <taxon>Pseudomonadota</taxon>
        <taxon>Alphaproteobacteria</taxon>
        <taxon>Caulobacterales</taxon>
        <taxon>Caulobacteraceae</taxon>
        <taxon>Caulobacter</taxon>
    </lineage>
</organism>
<protein>
    <submittedName>
        <fullName evidence="2">Uncharacterized protein</fullName>
    </submittedName>
</protein>
<sequence length="104" mass="11439">MWRETLYPPQGREGRTAGGSLASLVSAEPGVLATRARMTGGGWGVGWRSRRPGFSLTHPIKPRHSRPCGGNPSVRRRCGRGEPPAVRWRFTCQLNQGFSPQGRE</sequence>
<evidence type="ECO:0000256" key="1">
    <source>
        <dbReference type="SAM" id="MobiDB-lite"/>
    </source>
</evidence>
<gene>
    <name evidence="2" type="ordered locus">CC_3517</name>
</gene>
<dbReference type="KEGG" id="ccr:CC_3517"/>
<dbReference type="EMBL" id="AE005673">
    <property type="protein sequence ID" value="AAK25479.1"/>
    <property type="molecule type" value="Genomic_DNA"/>
</dbReference>
<dbReference type="PIR" id="C87685">
    <property type="entry name" value="C87685"/>
</dbReference>
<feature type="region of interest" description="Disordered" evidence="1">
    <location>
        <begin position="1"/>
        <end position="20"/>
    </location>
</feature>
<keyword evidence="3" id="KW-1185">Reference proteome</keyword>
<dbReference type="BioCyc" id="CAULO:CC3517-MONOMER"/>
<dbReference type="EnsemblBacteria" id="AAK25479">
    <property type="protein sequence ID" value="AAK25479"/>
    <property type="gene ID" value="CC_3517"/>
</dbReference>
<evidence type="ECO:0000313" key="3">
    <source>
        <dbReference type="Proteomes" id="UP000001816"/>
    </source>
</evidence>
<proteinExistence type="predicted"/>
<reference evidence="2 3" key="1">
    <citation type="journal article" date="2001" name="Proc. Natl. Acad. Sci. U.S.A.">
        <title>Complete genome sequence of Caulobacter crescentus.</title>
        <authorList>
            <person name="Nierman W.C."/>
            <person name="Feldblyum T.V."/>
            <person name="Laub M.T."/>
            <person name="Paulsen I.T."/>
            <person name="Nelson K.E."/>
            <person name="Eisen J.A."/>
            <person name="Heidelberg J.F."/>
            <person name="Alley M.R."/>
            <person name="Ohta N."/>
            <person name="Maddock J.R."/>
            <person name="Potocka I."/>
            <person name="Nelson W.C."/>
            <person name="Newton A."/>
            <person name="Stephens C."/>
            <person name="Phadke N.D."/>
            <person name="Ely B."/>
            <person name="DeBoy R.T."/>
            <person name="Dodson R.J."/>
            <person name="Durkin A.S."/>
            <person name="Gwinn M.L."/>
            <person name="Haft D.H."/>
            <person name="Kolonay J.F."/>
            <person name="Smit J."/>
            <person name="Craven M.B."/>
            <person name="Khouri H."/>
            <person name="Shetty J."/>
            <person name="Berry K."/>
            <person name="Utterback T."/>
            <person name="Tran K."/>
            <person name="Wolf A."/>
            <person name="Vamathevan J."/>
            <person name="Ermolaeva M."/>
            <person name="White O."/>
            <person name="Salzberg S.L."/>
            <person name="Venter J.C."/>
            <person name="Shapiro L."/>
            <person name="Fraser C.M."/>
        </authorList>
    </citation>
    <scope>NUCLEOTIDE SEQUENCE [LARGE SCALE GENOMIC DNA]</scope>
    <source>
        <strain evidence="3">ATCC 19089 / CB15</strain>
    </source>
</reference>
<dbReference type="AlphaFoldDB" id="Q9A2N9"/>